<dbReference type="EMBL" id="JARAWP010000022">
    <property type="protein sequence ID" value="MDX3022766.1"/>
    <property type="molecule type" value="Genomic_DNA"/>
</dbReference>
<dbReference type="Proteomes" id="UP001272987">
    <property type="component" value="Unassembled WGS sequence"/>
</dbReference>
<name>A0AAP6BAX8_9ACTN</name>
<dbReference type="PANTHER" id="PTHR43698:SF1">
    <property type="entry name" value="BLL4564 PROTEIN"/>
    <property type="match status" value="1"/>
</dbReference>
<dbReference type="Proteomes" id="UP001282288">
    <property type="component" value="Unassembled WGS sequence"/>
</dbReference>
<comment type="caution">
    <text evidence="2">The sequence shown here is derived from an EMBL/GenBank/DDBJ whole genome shotgun (WGS) entry which is preliminary data.</text>
</comment>
<evidence type="ECO:0000313" key="4">
    <source>
        <dbReference type="Proteomes" id="UP001272987"/>
    </source>
</evidence>
<dbReference type="Gene3D" id="2.60.120.10">
    <property type="entry name" value="Jelly Rolls"/>
    <property type="match status" value="1"/>
</dbReference>
<accession>A0AAP6BAX8</accession>
<dbReference type="InterPro" id="IPR013096">
    <property type="entry name" value="Cupin_2"/>
</dbReference>
<dbReference type="InterPro" id="IPR011051">
    <property type="entry name" value="RmlC_Cupin_sf"/>
</dbReference>
<dbReference type="InterPro" id="IPR047263">
    <property type="entry name" value="HNL-like_cupin"/>
</dbReference>
<dbReference type="SUPFAM" id="SSF51182">
    <property type="entry name" value="RmlC-like cupins"/>
    <property type="match status" value="1"/>
</dbReference>
<proteinExistence type="predicted"/>
<dbReference type="RefSeq" id="WP_010352799.1">
    <property type="nucleotide sequence ID" value="NZ_BCMK01000003.1"/>
</dbReference>
<dbReference type="PANTHER" id="PTHR43698">
    <property type="entry name" value="RIBD C-TERMINAL DOMAIN CONTAINING PROTEIN"/>
    <property type="match status" value="1"/>
</dbReference>
<sequence length="121" mass="12607">MRVIGESEPTGVYGGQFIGDVRLSMLRAAPAKGEPDVALVAFTDGAVTCWHAHPGGQLIYVVRGTGVVGTDDRSGVVLAPGTLVEAPAGERHWHGAAPGQDATLLCFTWGATEWTDEAPHS</sequence>
<evidence type="ECO:0000313" key="3">
    <source>
        <dbReference type="EMBL" id="MDX3022766.1"/>
    </source>
</evidence>
<dbReference type="AlphaFoldDB" id="A0AAP6BAX8"/>
<evidence type="ECO:0000259" key="1">
    <source>
        <dbReference type="Pfam" id="PF07883"/>
    </source>
</evidence>
<gene>
    <name evidence="2" type="ORF">PV399_17025</name>
    <name evidence="3" type="ORF">PV666_33530</name>
</gene>
<feature type="domain" description="Cupin type-2" evidence="1">
    <location>
        <begin position="40"/>
        <end position="106"/>
    </location>
</feature>
<dbReference type="CDD" id="cd02233">
    <property type="entry name" value="cupin_HNL-like"/>
    <property type="match status" value="1"/>
</dbReference>
<keyword evidence="4" id="KW-1185">Reference proteome</keyword>
<reference evidence="2 4" key="1">
    <citation type="journal article" date="2023" name="Microb. Genom.">
        <title>Mesoterricola silvestris gen. nov., sp. nov., Mesoterricola sediminis sp. nov., Geothrix oryzae sp. nov., Geothrix edaphica sp. nov., Geothrix rubra sp. nov., and Geothrix limicola sp. nov., six novel members of Acidobacteriota isolated from soils.</title>
        <authorList>
            <person name="Weisberg A.J."/>
            <person name="Pearce E."/>
            <person name="Kramer C.G."/>
            <person name="Chang J.H."/>
            <person name="Clarke C.R."/>
        </authorList>
    </citation>
    <scope>NUCLEOTIDE SEQUENCE</scope>
    <source>
        <strain evidence="3 4">NB05-1H</strain>
        <strain evidence="2">NRRL_B-16521</strain>
    </source>
</reference>
<dbReference type="EMBL" id="JARAWC010000011">
    <property type="protein sequence ID" value="MDX2961408.1"/>
    <property type="molecule type" value="Genomic_DNA"/>
</dbReference>
<dbReference type="InterPro" id="IPR014710">
    <property type="entry name" value="RmlC-like_jellyroll"/>
</dbReference>
<evidence type="ECO:0000313" key="2">
    <source>
        <dbReference type="EMBL" id="MDX2961408.1"/>
    </source>
</evidence>
<organism evidence="2 5">
    <name type="scientific">Streptomyces acidiscabies</name>
    <dbReference type="NCBI Taxonomy" id="42234"/>
    <lineage>
        <taxon>Bacteria</taxon>
        <taxon>Bacillati</taxon>
        <taxon>Actinomycetota</taxon>
        <taxon>Actinomycetes</taxon>
        <taxon>Kitasatosporales</taxon>
        <taxon>Streptomycetaceae</taxon>
        <taxon>Streptomyces</taxon>
    </lineage>
</organism>
<dbReference type="GeneID" id="69812903"/>
<protein>
    <submittedName>
        <fullName evidence="2">Cupin domain-containing protein</fullName>
    </submittedName>
</protein>
<dbReference type="Pfam" id="PF07883">
    <property type="entry name" value="Cupin_2"/>
    <property type="match status" value="1"/>
</dbReference>
<evidence type="ECO:0000313" key="5">
    <source>
        <dbReference type="Proteomes" id="UP001282288"/>
    </source>
</evidence>